<feature type="transmembrane region" description="Helical" evidence="3">
    <location>
        <begin position="520"/>
        <end position="539"/>
    </location>
</feature>
<dbReference type="Gene3D" id="3.40.50.12780">
    <property type="entry name" value="N-terminal domain of ligase-like"/>
    <property type="match status" value="1"/>
</dbReference>
<feature type="domain" description="EamA" evidence="5">
    <location>
        <begin position="676"/>
        <end position="810"/>
    </location>
</feature>
<organism evidence="6 7">
    <name type="scientific">Vibrio gazogenes DSM 21264 = NBRC 103151</name>
    <dbReference type="NCBI Taxonomy" id="1123492"/>
    <lineage>
        <taxon>Bacteria</taxon>
        <taxon>Pseudomonadati</taxon>
        <taxon>Pseudomonadota</taxon>
        <taxon>Gammaproteobacteria</taxon>
        <taxon>Vibrionales</taxon>
        <taxon>Vibrionaceae</taxon>
        <taxon>Vibrio</taxon>
    </lineage>
</organism>
<accession>A0A1M5GEV8</accession>
<feature type="transmembrane region" description="Helical" evidence="3">
    <location>
        <begin position="672"/>
        <end position="691"/>
    </location>
</feature>
<feature type="transmembrane region" description="Helical" evidence="3">
    <location>
        <begin position="559"/>
        <end position="578"/>
    </location>
</feature>
<feature type="transmembrane region" description="Helical" evidence="3">
    <location>
        <begin position="738"/>
        <end position="758"/>
    </location>
</feature>
<feature type="transmembrane region" description="Helical" evidence="3">
    <location>
        <begin position="642"/>
        <end position="660"/>
    </location>
</feature>
<dbReference type="PROSITE" id="PS00455">
    <property type="entry name" value="AMP_BINDING"/>
    <property type="match status" value="1"/>
</dbReference>
<keyword evidence="2 6" id="KW-0436">Ligase</keyword>
<keyword evidence="7" id="KW-1185">Reference proteome</keyword>
<dbReference type="GO" id="GO:0016020">
    <property type="term" value="C:membrane"/>
    <property type="evidence" value="ECO:0007669"/>
    <property type="project" value="InterPro"/>
</dbReference>
<name>A0A1M5GEV8_VIBGA</name>
<dbReference type="CDD" id="cd04433">
    <property type="entry name" value="AFD_class_I"/>
    <property type="match status" value="1"/>
</dbReference>
<evidence type="ECO:0000259" key="4">
    <source>
        <dbReference type="Pfam" id="PF00501"/>
    </source>
</evidence>
<comment type="similarity">
    <text evidence="1">Belongs to the ATP-dependent AMP-binding enzyme family.</text>
</comment>
<proteinExistence type="inferred from homology"/>
<dbReference type="RefSeq" id="WP_072962833.1">
    <property type="nucleotide sequence ID" value="NZ_FQUH01000024.1"/>
</dbReference>
<feature type="transmembrane region" description="Helical" evidence="3">
    <location>
        <begin position="703"/>
        <end position="726"/>
    </location>
</feature>
<dbReference type="AlphaFoldDB" id="A0A1M5GEV8"/>
<dbReference type="Pfam" id="PF00501">
    <property type="entry name" value="AMP-binding"/>
    <property type="match status" value="1"/>
</dbReference>
<feature type="transmembrane region" description="Helical" evidence="3">
    <location>
        <begin position="795"/>
        <end position="813"/>
    </location>
</feature>
<evidence type="ECO:0000313" key="7">
    <source>
        <dbReference type="Proteomes" id="UP000184159"/>
    </source>
</evidence>
<dbReference type="InterPro" id="IPR037185">
    <property type="entry name" value="EmrE-like"/>
</dbReference>
<evidence type="ECO:0000256" key="2">
    <source>
        <dbReference type="ARBA" id="ARBA00022598"/>
    </source>
</evidence>
<dbReference type="Proteomes" id="UP000184159">
    <property type="component" value="Unassembled WGS sequence"/>
</dbReference>
<dbReference type="PANTHER" id="PTHR24096">
    <property type="entry name" value="LONG-CHAIN-FATTY-ACID--COA LIGASE"/>
    <property type="match status" value="1"/>
</dbReference>
<evidence type="ECO:0000256" key="3">
    <source>
        <dbReference type="SAM" id="Phobius"/>
    </source>
</evidence>
<dbReference type="InterPro" id="IPR042099">
    <property type="entry name" value="ANL_N_sf"/>
</dbReference>
<dbReference type="SUPFAM" id="SSF103481">
    <property type="entry name" value="Multidrug resistance efflux transporter EmrE"/>
    <property type="match status" value="1"/>
</dbReference>
<feature type="domain" description="AMP-dependent synthetase/ligase" evidence="4">
    <location>
        <begin position="13"/>
        <end position="368"/>
    </location>
</feature>
<reference evidence="7" key="1">
    <citation type="submission" date="2016-11" db="EMBL/GenBank/DDBJ databases">
        <authorList>
            <person name="Varghese N."/>
            <person name="Submissions S."/>
        </authorList>
    </citation>
    <scope>NUCLEOTIDE SEQUENCE [LARGE SCALE GENOMIC DNA]</scope>
    <source>
        <strain evidence="7">DSM 21264</strain>
    </source>
</reference>
<dbReference type="EMBL" id="FQUH01000024">
    <property type="protein sequence ID" value="SHG02041.1"/>
    <property type="molecule type" value="Genomic_DNA"/>
</dbReference>
<dbReference type="GO" id="GO:0016405">
    <property type="term" value="F:CoA-ligase activity"/>
    <property type="evidence" value="ECO:0007669"/>
    <property type="project" value="TreeGrafter"/>
</dbReference>
<feature type="domain" description="EamA" evidence="5">
    <location>
        <begin position="525"/>
        <end position="659"/>
    </location>
</feature>
<protein>
    <submittedName>
        <fullName evidence="6">Acyl-CoA synthetase (AMP-forming)/AMP-acid ligase II</fullName>
    </submittedName>
</protein>
<dbReference type="PANTHER" id="PTHR24096:SF149">
    <property type="entry name" value="AMP-BINDING DOMAIN-CONTAINING PROTEIN-RELATED"/>
    <property type="match status" value="1"/>
</dbReference>
<dbReference type="InterPro" id="IPR000620">
    <property type="entry name" value="EamA_dom"/>
</dbReference>
<evidence type="ECO:0000259" key="5">
    <source>
        <dbReference type="Pfam" id="PF00892"/>
    </source>
</evidence>
<gene>
    <name evidence="6" type="ORF">SAMN02745781_03774</name>
</gene>
<keyword evidence="3" id="KW-1133">Transmembrane helix</keyword>
<dbReference type="InterPro" id="IPR020845">
    <property type="entry name" value="AMP-binding_CS"/>
</dbReference>
<dbReference type="Pfam" id="PF00892">
    <property type="entry name" value="EamA"/>
    <property type="match status" value="2"/>
</dbReference>
<dbReference type="SUPFAM" id="SSF56801">
    <property type="entry name" value="Acetyl-CoA synthetase-like"/>
    <property type="match status" value="1"/>
</dbReference>
<keyword evidence="3" id="KW-0812">Transmembrane</keyword>
<evidence type="ECO:0000313" key="6">
    <source>
        <dbReference type="EMBL" id="SHG02041.1"/>
    </source>
</evidence>
<dbReference type="InterPro" id="IPR000873">
    <property type="entry name" value="AMP-dep_synth/lig_dom"/>
</dbReference>
<feature type="transmembrane region" description="Helical" evidence="3">
    <location>
        <begin position="590"/>
        <end position="611"/>
    </location>
</feature>
<sequence length="835" mass="91349">MLPIDKIKEISSARGNKNAVIFGDKKVTWSEFYKEAYKITVNLSSKIDNNRADLCMCYISPNCLELVYLMSAASSLKIPCTGIDYTQNSEKIESMLTSTNCNILVVSSSYCIENNINLQEFAKRVTIVDLDSQLKNSINFCELLEDTEEQSGAIKVQHRPFRSISFTSGTSGVPKTVVRSKSFDARRFSFFTARYGFSSEDVHLLAMPLYHAAGSGWSRLFMQLGATIVIAKPHDTLNMANLIKSEWITTSAMTPPLLNDVVARYSLGGYAPNDNNLKFIIVGGKHFHPQAKLQAINALGPVIHEYYGTTETGVNALAEPCDLITNPTSVGRAYDGNKIKVVDQNGNLLPNHQVGRIAISSYMNMDGYGNQDSEYVVIDDDKYLITAETGEMDADGNIYLRNRAQGESALNVYELENDVRHLPGIKDVAMIPVSKNSVLCGYAINEEFIVDDAELVRNIKYICKKLKVKLEGVCQVDSIPYSPSGKVRNDDLKQMILNKETVRPSKNSESKPTKASSISFAQFVIAILCLLGTAISWGAMFPIAKNALTTMDAVHISLIRYGTASLIFIAMLAAKEGLSSLLPGRDFFKLWLFGSFGFAGFSILAFAGLAYTKPQHGAIIMALMPLISAVMMWTLKKVRPSNFTIVSIVLALLGVLLVITKGDLSALSGGSLLPSLVILAGAFCWVTYTLGASYVSGYSVLRYTALSCFFGAFTIVLVACFTNFAGITQAPSLNQVLAVKWELIYLITFAGVIAVFSWNHGISTLGPINGVLFINMVPITAFTIGMFRGETITNTEVYGAGITILVLVLNNIYSRLASKPKTVSTNRFQVQTAQS</sequence>
<keyword evidence="3" id="KW-0472">Membrane</keyword>
<feature type="transmembrane region" description="Helical" evidence="3">
    <location>
        <begin position="770"/>
        <end position="789"/>
    </location>
</feature>
<evidence type="ECO:0000256" key="1">
    <source>
        <dbReference type="ARBA" id="ARBA00006432"/>
    </source>
</evidence>